<comment type="similarity">
    <text evidence="1 2">Belongs to the HisA/HisF family.</text>
</comment>
<evidence type="ECO:0000256" key="1">
    <source>
        <dbReference type="ARBA" id="ARBA00009667"/>
    </source>
</evidence>
<dbReference type="KEGG" id="mfv:Mfer_0151"/>
<evidence type="ECO:0000256" key="2">
    <source>
        <dbReference type="RuleBase" id="RU003657"/>
    </source>
</evidence>
<dbReference type="InterPro" id="IPR044524">
    <property type="entry name" value="Isoase_HisA-like"/>
</dbReference>
<dbReference type="InterPro" id="IPR006062">
    <property type="entry name" value="His_biosynth"/>
</dbReference>
<dbReference type="NCBIfam" id="TIGR00734">
    <property type="entry name" value="hisAF_rel"/>
    <property type="match status" value="1"/>
</dbReference>
<dbReference type="GO" id="GO:0005737">
    <property type="term" value="C:cytoplasm"/>
    <property type="evidence" value="ECO:0007669"/>
    <property type="project" value="TreeGrafter"/>
</dbReference>
<protein>
    <submittedName>
        <fullName evidence="3">HisA/hisF family protein</fullName>
    </submittedName>
</protein>
<dbReference type="PANTHER" id="PTHR43090:SF2">
    <property type="entry name" value="1-(5-PHOSPHORIBOSYL)-5-[(5-PHOSPHORIBOSYLAMINO)METHYLIDENEAMINO] IMIDAZOLE-4-CARBOXAMIDE ISOMERASE"/>
    <property type="match status" value="1"/>
</dbReference>
<dbReference type="GO" id="GO:0000162">
    <property type="term" value="P:L-tryptophan biosynthetic process"/>
    <property type="evidence" value="ECO:0007669"/>
    <property type="project" value="TreeGrafter"/>
</dbReference>
<organism evidence="3 4">
    <name type="scientific">Methanothermus fervidus (strain ATCC 43054 / DSM 2088 / JCM 10308 / V24 S)</name>
    <dbReference type="NCBI Taxonomy" id="523846"/>
    <lineage>
        <taxon>Archaea</taxon>
        <taxon>Methanobacteriati</taxon>
        <taxon>Methanobacteriota</taxon>
        <taxon>Methanomada group</taxon>
        <taxon>Methanobacteria</taxon>
        <taxon>Methanobacteriales</taxon>
        <taxon>Methanothermaceae</taxon>
        <taxon>Methanothermus</taxon>
    </lineage>
</organism>
<dbReference type="SUPFAM" id="SSF51366">
    <property type="entry name" value="Ribulose-phoshate binding barrel"/>
    <property type="match status" value="1"/>
</dbReference>
<dbReference type="CDD" id="cd04723">
    <property type="entry name" value="HisA_HisF"/>
    <property type="match status" value="1"/>
</dbReference>
<dbReference type="InterPro" id="IPR013785">
    <property type="entry name" value="Aldolase_TIM"/>
</dbReference>
<keyword evidence="2" id="KW-0028">Amino-acid biosynthesis</keyword>
<dbReference type="Gene3D" id="3.20.20.70">
    <property type="entry name" value="Aldolase class I"/>
    <property type="match status" value="1"/>
</dbReference>
<proteinExistence type="inferred from homology"/>
<sequence>MIEVIPVLDIKDGIAVAGKSGKRETYTPLKTIYSRSPDPIEIALSLRRQGARRIYIADLNGIERTGNNLEIAKKINYIIPTMLDFGVNDFKTFKFLLNFSRQVIVATETLESFEELEKIVSKFPTSRIVVSVDIKDDKLYSKNLDISLIDFRDKLLDLGISSEIILLDISRVGTEKGINENIIEIFKDLKDKLILGGGITLKDVPKIKNFGIKKILVGTALHKGEFPLYI</sequence>
<dbReference type="STRING" id="523846.Mfer_0151"/>
<dbReference type="Pfam" id="PF00977">
    <property type="entry name" value="His_biosynth"/>
    <property type="match status" value="1"/>
</dbReference>
<reference evidence="3 4" key="1">
    <citation type="journal article" date="2010" name="Stand. Genomic Sci.">
        <title>Complete genome sequence of Methanothermus fervidus type strain (V24S).</title>
        <authorList>
            <person name="Anderson I."/>
            <person name="Djao O.D."/>
            <person name="Misra M."/>
            <person name="Chertkov O."/>
            <person name="Nolan M."/>
            <person name="Lucas S."/>
            <person name="Lapidus A."/>
            <person name="Del Rio T.G."/>
            <person name="Tice H."/>
            <person name="Cheng J.F."/>
            <person name="Tapia R."/>
            <person name="Han C."/>
            <person name="Goodwin L."/>
            <person name="Pitluck S."/>
            <person name="Liolios K."/>
            <person name="Ivanova N."/>
            <person name="Mavromatis K."/>
            <person name="Mikhailova N."/>
            <person name="Pati A."/>
            <person name="Brambilla E."/>
            <person name="Chen A."/>
            <person name="Palaniappan K."/>
            <person name="Land M."/>
            <person name="Hauser L."/>
            <person name="Chang Y.J."/>
            <person name="Jeffries C.D."/>
            <person name="Sikorski J."/>
            <person name="Spring S."/>
            <person name="Rohde M."/>
            <person name="Eichinger K."/>
            <person name="Huber H."/>
            <person name="Wirth R."/>
            <person name="Goker M."/>
            <person name="Detter J.C."/>
            <person name="Woyke T."/>
            <person name="Bristow J."/>
            <person name="Eisen J.A."/>
            <person name="Markowitz V."/>
            <person name="Hugenholtz P."/>
            <person name="Klenk H.P."/>
            <person name="Kyrpides N.C."/>
        </authorList>
    </citation>
    <scope>NUCLEOTIDE SEQUENCE [LARGE SCALE GENOMIC DNA]</scope>
    <source>
        <strain evidence="4">ATCC 43054 / DSM 2088 / JCM 10308 / V24 S</strain>
    </source>
</reference>
<dbReference type="EMBL" id="CP002278">
    <property type="protein sequence ID" value="ADP76954.1"/>
    <property type="molecule type" value="Genomic_DNA"/>
</dbReference>
<dbReference type="GO" id="GO:0003949">
    <property type="term" value="F:1-(5-phosphoribosyl)-5-[(5-phosphoribosylamino)methylideneamino]imidazole-4-carboxamide isomerase activity"/>
    <property type="evidence" value="ECO:0007669"/>
    <property type="project" value="InterPro"/>
</dbReference>
<evidence type="ECO:0000313" key="3">
    <source>
        <dbReference type="EMBL" id="ADP76954.1"/>
    </source>
</evidence>
<evidence type="ECO:0000313" key="4">
    <source>
        <dbReference type="Proteomes" id="UP000002315"/>
    </source>
</evidence>
<keyword evidence="4" id="KW-1185">Reference proteome</keyword>
<dbReference type="HOGENOM" id="CLU_048577_2_0_2"/>
<dbReference type="AlphaFoldDB" id="E3GXC2"/>
<dbReference type="InterPro" id="IPR011060">
    <property type="entry name" value="RibuloseP-bd_barrel"/>
</dbReference>
<dbReference type="PANTHER" id="PTHR43090">
    <property type="entry name" value="1-(5-PHOSPHORIBOSYL)-5-[(5-PHOSPHORIBOSYLAMINO)METHYLIDENEAMINO] IMIDAZOLE-4-CARBOXAMIDE ISOMERASE"/>
    <property type="match status" value="1"/>
</dbReference>
<name>E3GXC2_METFV</name>
<dbReference type="Proteomes" id="UP000002315">
    <property type="component" value="Chromosome"/>
</dbReference>
<keyword evidence="2" id="KW-0368">Histidine biosynthesis</keyword>
<accession>E3GXC2</accession>
<dbReference type="InterPro" id="IPR004650">
    <property type="entry name" value="HisA/F-archaeal"/>
</dbReference>
<dbReference type="GO" id="GO:0000105">
    <property type="term" value="P:L-histidine biosynthetic process"/>
    <property type="evidence" value="ECO:0007669"/>
    <property type="project" value="UniProtKB-KW"/>
</dbReference>
<gene>
    <name evidence="3" type="ordered locus">Mfer_0151</name>
</gene>
<dbReference type="OrthoDB" id="146815at2157"/>